<proteinExistence type="predicted"/>
<dbReference type="PROSITE" id="PS50005">
    <property type="entry name" value="TPR"/>
    <property type="match status" value="1"/>
</dbReference>
<evidence type="ECO:0000256" key="1">
    <source>
        <dbReference type="PROSITE-ProRule" id="PRU00339"/>
    </source>
</evidence>
<dbReference type="PROSITE" id="PS50293">
    <property type="entry name" value="TPR_REGION"/>
    <property type="match status" value="1"/>
</dbReference>
<dbReference type="EMBL" id="UYRU01059139">
    <property type="protein sequence ID" value="VDN14398.1"/>
    <property type="molecule type" value="Genomic_DNA"/>
</dbReference>
<name>A0A3P7LWB9_DIBLA</name>
<evidence type="ECO:0000313" key="2">
    <source>
        <dbReference type="EMBL" id="VDN14398.1"/>
    </source>
</evidence>
<dbReference type="OrthoDB" id="66418at2759"/>
<reference evidence="2 3" key="1">
    <citation type="submission" date="2018-11" db="EMBL/GenBank/DDBJ databases">
        <authorList>
            <consortium name="Pathogen Informatics"/>
        </authorList>
    </citation>
    <scope>NUCLEOTIDE SEQUENCE [LARGE SCALE GENOMIC DNA]</scope>
</reference>
<dbReference type="AlphaFoldDB" id="A0A3P7LWB9"/>
<sequence length="76" mass="8728">MDVAVALKNRGNKFFKAGRYQQAVECYTEALETCPEDSVTPRLSLHPFDKKPPFTYLTERCLERIPSLPIDLKVLQ</sequence>
<evidence type="ECO:0000313" key="3">
    <source>
        <dbReference type="Proteomes" id="UP000281553"/>
    </source>
</evidence>
<dbReference type="SMART" id="SM00028">
    <property type="entry name" value="TPR"/>
    <property type="match status" value="1"/>
</dbReference>
<keyword evidence="3" id="KW-1185">Reference proteome</keyword>
<dbReference type="Gene3D" id="1.25.40.10">
    <property type="entry name" value="Tetratricopeptide repeat domain"/>
    <property type="match status" value="1"/>
</dbReference>
<gene>
    <name evidence="2" type="ORF">DILT_LOCUS10229</name>
</gene>
<accession>A0A3P7LWB9</accession>
<dbReference type="InterPro" id="IPR019734">
    <property type="entry name" value="TPR_rpt"/>
</dbReference>
<dbReference type="SUPFAM" id="SSF48452">
    <property type="entry name" value="TPR-like"/>
    <property type="match status" value="1"/>
</dbReference>
<dbReference type="Proteomes" id="UP000281553">
    <property type="component" value="Unassembled WGS sequence"/>
</dbReference>
<dbReference type="InterPro" id="IPR011990">
    <property type="entry name" value="TPR-like_helical_dom_sf"/>
</dbReference>
<dbReference type="Pfam" id="PF00515">
    <property type="entry name" value="TPR_1"/>
    <property type="match status" value="1"/>
</dbReference>
<protein>
    <submittedName>
        <fullName evidence="2">Uncharacterized protein</fullName>
    </submittedName>
</protein>
<feature type="repeat" description="TPR" evidence="1">
    <location>
        <begin position="4"/>
        <end position="37"/>
    </location>
</feature>
<organism evidence="2 3">
    <name type="scientific">Dibothriocephalus latus</name>
    <name type="common">Fish tapeworm</name>
    <name type="synonym">Diphyllobothrium latum</name>
    <dbReference type="NCBI Taxonomy" id="60516"/>
    <lineage>
        <taxon>Eukaryota</taxon>
        <taxon>Metazoa</taxon>
        <taxon>Spiralia</taxon>
        <taxon>Lophotrochozoa</taxon>
        <taxon>Platyhelminthes</taxon>
        <taxon>Cestoda</taxon>
        <taxon>Eucestoda</taxon>
        <taxon>Diphyllobothriidea</taxon>
        <taxon>Diphyllobothriidae</taxon>
        <taxon>Dibothriocephalus</taxon>
    </lineage>
</organism>
<keyword evidence="1" id="KW-0802">TPR repeat</keyword>